<evidence type="ECO:0000313" key="2">
    <source>
        <dbReference type="EMBL" id="CAA0374523.1"/>
    </source>
</evidence>
<dbReference type="Araport" id="AT2G34238"/>
<dbReference type="GeneID" id="28718323"/>
<reference evidence="5" key="1">
    <citation type="journal article" date="2016" name="Proc. Natl. Acad. Sci. U.S.A.">
        <title>Chromosome-level assembly of Arabidopsis thaliana Ler reveals the extent of translocation and inversion polymorphisms.</title>
        <authorList>
            <person name="Zapata L."/>
            <person name="Ding J."/>
            <person name="Willing E.M."/>
            <person name="Hartwig B."/>
            <person name="Bezdan D."/>
            <person name="Jiao W.B."/>
            <person name="Patel V."/>
            <person name="Velikkakam James G."/>
            <person name="Koornneef M."/>
            <person name="Ossowski S."/>
            <person name="Schneeberger K."/>
        </authorList>
    </citation>
    <scope>NUCLEOTIDE SEQUENCE [LARGE SCALE GENOMIC DNA]</scope>
    <source>
        <strain evidence="5">cv. Landsberg erecta</strain>
    </source>
</reference>
<reference evidence="3" key="2">
    <citation type="submission" date="2016-03" db="EMBL/GenBank/DDBJ databases">
        <title>Full-length assembly of Arabidopsis thaliana Ler reveals the complement of translocations and inversions.</title>
        <authorList>
            <person name="Zapata L."/>
            <person name="Schneeberger K."/>
            <person name="Ossowski S."/>
        </authorList>
    </citation>
    <scope>NUCLEOTIDE SEQUENCE [LARGE SCALE GENOMIC DNA]</scope>
    <source>
        <tissue evidence="3">Leaf</tissue>
    </source>
</reference>
<dbReference type="ExpressionAtlas" id="A0A178VUW4">
    <property type="expression patterns" value="baseline and differential"/>
</dbReference>
<proteinExistence type="predicted"/>
<evidence type="ECO:0000313" key="1">
    <source>
        <dbReference type="Araport" id="AT2G34238"/>
    </source>
</evidence>
<organism evidence="3 5">
    <name type="scientific">Arabidopsis thaliana</name>
    <name type="common">Mouse-ear cress</name>
    <dbReference type="NCBI Taxonomy" id="3702"/>
    <lineage>
        <taxon>Eukaryota</taxon>
        <taxon>Viridiplantae</taxon>
        <taxon>Streptophyta</taxon>
        <taxon>Embryophyta</taxon>
        <taxon>Tracheophyta</taxon>
        <taxon>Spermatophyta</taxon>
        <taxon>Magnoliopsida</taxon>
        <taxon>eudicotyledons</taxon>
        <taxon>Gunneridae</taxon>
        <taxon>Pentapetalae</taxon>
        <taxon>rosids</taxon>
        <taxon>malvids</taxon>
        <taxon>Brassicales</taxon>
        <taxon>Brassicaceae</taxon>
        <taxon>Camelineae</taxon>
        <taxon>Arabidopsis</taxon>
    </lineage>
</organism>
<dbReference type="EMBL" id="CACSHJ010000088">
    <property type="protein sequence ID" value="CAA0374523.1"/>
    <property type="molecule type" value="Genomic_DNA"/>
</dbReference>
<protein>
    <submittedName>
        <fullName evidence="3">Uncharacterized protein</fullName>
    </submittedName>
</protein>
<dbReference type="OrthoDB" id="1023221at2759"/>
<sequence>MCLSLTARDPFRREKTGERWYSSKAEINLRSLERTLGARRNATLRGHHVPCT</sequence>
<dbReference type="Proteomes" id="UP000078284">
    <property type="component" value="Chromosome 2"/>
</dbReference>
<dbReference type="EMBL" id="CACRSJ010000105">
    <property type="protein sequence ID" value="VYS54403.1"/>
    <property type="molecule type" value="Genomic_DNA"/>
</dbReference>
<dbReference type="EMBL" id="LUHQ01000002">
    <property type="protein sequence ID" value="OAP10197.1"/>
    <property type="molecule type" value="Genomic_DNA"/>
</dbReference>
<dbReference type="RefSeq" id="NP_001318350.1">
    <property type="nucleotide sequence ID" value="NM_001336499.1"/>
</dbReference>
<gene>
    <name evidence="1" type="ordered locus">At2g34238</name>
    <name evidence="3" type="ordered locus">AXX17_At2g30720</name>
    <name evidence="4" type="ORF">AN1_LOCUS9860</name>
    <name evidence="2" type="ORF">C24_LOCUS9706</name>
</gene>
<evidence type="ECO:0000313" key="7">
    <source>
        <dbReference type="Proteomes" id="UP000434276"/>
    </source>
</evidence>
<dbReference type="KEGG" id="ath:AT2G34238"/>
<evidence type="ECO:0000313" key="3">
    <source>
        <dbReference type="EMBL" id="OAP10197.1"/>
    </source>
</evidence>
<accession>A0A178VUW4</accession>
<dbReference type="AlphaFoldDB" id="A0A178VUW4"/>
<evidence type="ECO:0000313" key="6">
    <source>
        <dbReference type="Proteomes" id="UP000426265"/>
    </source>
</evidence>
<dbReference type="Proteomes" id="UP000426265">
    <property type="component" value="Unassembled WGS sequence"/>
</dbReference>
<name>A0A178VUW4_ARATH</name>
<reference evidence="2 7" key="3">
    <citation type="submission" date="2019-12" db="EMBL/GenBank/DDBJ databases">
        <authorList>
            <person name="Jiao W.-B."/>
            <person name="Schneeberger K."/>
        </authorList>
    </citation>
    <scope>NUCLEOTIDE SEQUENCE [LARGE SCALE GENOMIC DNA]</scope>
    <source>
        <strain evidence="6">cv. An-1</strain>
        <strain evidence="7">cv. C24</strain>
    </source>
</reference>
<evidence type="ECO:0000313" key="4">
    <source>
        <dbReference type="EMBL" id="VYS54403.1"/>
    </source>
</evidence>
<evidence type="ECO:0000313" key="5">
    <source>
        <dbReference type="Proteomes" id="UP000078284"/>
    </source>
</evidence>
<dbReference type="Proteomes" id="UP000434276">
    <property type="component" value="Unassembled WGS sequence"/>
</dbReference>
<dbReference type="SMR" id="A0A178VUW4"/>